<dbReference type="InterPro" id="IPR017984">
    <property type="entry name" value="Chromo_dom_subgr"/>
</dbReference>
<dbReference type="AlphaFoldDB" id="M5C2X7"/>
<sequence>MAGNLPSLPKPDLLGSAQEWAERHGALPNLVKPPELHSIIIWGEPPAASERSRANRVFVELTPSNVATNVPEANKLADNIQRQWEEIAAALRQSKTRLTEGQDTEVPISFEIGEEAWLNAKNINLKTKSDKLTEQRLGPFKVHNVFYVGLLSKVKRNELQAWENQPPPITVDGEEEYKVEGIMDLRETKGKWEYLIKWKGYGPEESTWEPKANLKNAAKHLKKYEEILRKKSLNTTKGL</sequence>
<dbReference type="InterPro" id="IPR023779">
    <property type="entry name" value="Chromodomain_CS"/>
</dbReference>
<comment type="subcellular location">
    <subcellularLocation>
        <location evidence="1">Nucleus</location>
    </subcellularLocation>
</comment>
<dbReference type="Pfam" id="PF00385">
    <property type="entry name" value="Chromo"/>
    <property type="match status" value="1"/>
</dbReference>
<evidence type="ECO:0000259" key="3">
    <source>
        <dbReference type="PROSITE" id="PS50013"/>
    </source>
</evidence>
<reference evidence="4 5" key="1">
    <citation type="journal article" date="2013" name="J. Biotechnol.">
        <title>Establishment and interpretation of the genome sequence of the phytopathogenic fungus Rhizoctonia solani AG1-IB isolate 7/3/14.</title>
        <authorList>
            <person name="Wibberg D.W."/>
            <person name="Jelonek L.J."/>
            <person name="Rupp O.R."/>
            <person name="Hennig M.H."/>
            <person name="Eikmeyer F.E."/>
            <person name="Goesmann A.G."/>
            <person name="Hartmann A.H."/>
            <person name="Borriss R.B."/>
            <person name="Grosch R.G."/>
            <person name="Puehler A.P."/>
            <person name="Schlueter A.S."/>
        </authorList>
    </citation>
    <scope>NUCLEOTIDE SEQUENCE [LARGE SCALE GENOMIC DNA]</scope>
    <source>
        <strain evidence="5">AG1-IB / isolate 7/3/14</strain>
    </source>
</reference>
<dbReference type="SMART" id="SM00298">
    <property type="entry name" value="CHROMO"/>
    <property type="match status" value="1"/>
</dbReference>
<dbReference type="InterPro" id="IPR051219">
    <property type="entry name" value="Heterochromatin_chromo-domain"/>
</dbReference>
<dbReference type="PROSITE" id="PS00598">
    <property type="entry name" value="CHROMO_1"/>
    <property type="match status" value="1"/>
</dbReference>
<dbReference type="InterPro" id="IPR016197">
    <property type="entry name" value="Chromo-like_dom_sf"/>
</dbReference>
<dbReference type="InterPro" id="IPR023780">
    <property type="entry name" value="Chromo_domain"/>
</dbReference>
<dbReference type="GO" id="GO:0006338">
    <property type="term" value="P:chromatin remodeling"/>
    <property type="evidence" value="ECO:0007669"/>
    <property type="project" value="UniProtKB-ARBA"/>
</dbReference>
<dbReference type="HOGENOM" id="CLU_000384_6_4_1"/>
<dbReference type="PRINTS" id="PR00504">
    <property type="entry name" value="CHROMODOMAIN"/>
</dbReference>
<dbReference type="PANTHER" id="PTHR22812">
    <property type="entry name" value="CHROMOBOX PROTEIN"/>
    <property type="match status" value="1"/>
</dbReference>
<dbReference type="EMBL" id="CAOJ01011430">
    <property type="protein sequence ID" value="CCO33385.1"/>
    <property type="molecule type" value="Genomic_DNA"/>
</dbReference>
<evidence type="ECO:0000313" key="4">
    <source>
        <dbReference type="EMBL" id="CCO33385.1"/>
    </source>
</evidence>
<keyword evidence="2" id="KW-0539">Nucleus</keyword>
<evidence type="ECO:0000256" key="2">
    <source>
        <dbReference type="ARBA" id="ARBA00023242"/>
    </source>
</evidence>
<proteinExistence type="predicted"/>
<protein>
    <recommendedName>
        <fullName evidence="3">Chromo domain-containing protein</fullName>
    </recommendedName>
</protein>
<evidence type="ECO:0000313" key="5">
    <source>
        <dbReference type="Proteomes" id="UP000012065"/>
    </source>
</evidence>
<dbReference type="PROSITE" id="PS50013">
    <property type="entry name" value="CHROMO_2"/>
    <property type="match status" value="1"/>
</dbReference>
<feature type="domain" description="Chromo" evidence="3">
    <location>
        <begin position="177"/>
        <end position="226"/>
    </location>
</feature>
<accession>M5C2X7</accession>
<dbReference type="SUPFAM" id="SSF54160">
    <property type="entry name" value="Chromo domain-like"/>
    <property type="match status" value="1"/>
</dbReference>
<evidence type="ECO:0000256" key="1">
    <source>
        <dbReference type="ARBA" id="ARBA00004123"/>
    </source>
</evidence>
<name>M5C2X7_THACB</name>
<dbReference type="GO" id="GO:0005634">
    <property type="term" value="C:nucleus"/>
    <property type="evidence" value="ECO:0007669"/>
    <property type="project" value="UniProtKB-SubCell"/>
</dbReference>
<dbReference type="Gene3D" id="2.40.50.40">
    <property type="match status" value="1"/>
</dbReference>
<dbReference type="InterPro" id="IPR000953">
    <property type="entry name" value="Chromo/chromo_shadow_dom"/>
</dbReference>
<comment type="caution">
    <text evidence="4">The sequence shown here is derived from an EMBL/GenBank/DDBJ whole genome shotgun (WGS) entry which is preliminary data.</text>
</comment>
<gene>
    <name evidence="4" type="ORF">BN14_07460</name>
</gene>
<organism evidence="4 5">
    <name type="scientific">Thanatephorus cucumeris (strain AG1-IB / isolate 7/3/14)</name>
    <name type="common">Lettuce bottom rot fungus</name>
    <name type="synonym">Rhizoctonia solani</name>
    <dbReference type="NCBI Taxonomy" id="1108050"/>
    <lineage>
        <taxon>Eukaryota</taxon>
        <taxon>Fungi</taxon>
        <taxon>Dikarya</taxon>
        <taxon>Basidiomycota</taxon>
        <taxon>Agaricomycotina</taxon>
        <taxon>Agaricomycetes</taxon>
        <taxon>Cantharellales</taxon>
        <taxon>Ceratobasidiaceae</taxon>
        <taxon>Rhizoctonia</taxon>
        <taxon>Rhizoctonia solani AG-1</taxon>
    </lineage>
</organism>
<dbReference type="Proteomes" id="UP000012065">
    <property type="component" value="Unassembled WGS sequence"/>
</dbReference>